<sequence length="55" mass="6714">MLRPTLLRFLVWLIWCYAARRPLFHKSYRRSCYASDLYSKVEAGTREYFVQSHRA</sequence>
<dbReference type="EMBL" id="KN835602">
    <property type="protein sequence ID" value="KIK35646.1"/>
    <property type="molecule type" value="Genomic_DNA"/>
</dbReference>
<gene>
    <name evidence="2" type="ORF">CY34DRAFT_811990</name>
</gene>
<evidence type="ECO:0000256" key="1">
    <source>
        <dbReference type="SAM" id="SignalP"/>
    </source>
</evidence>
<dbReference type="InParanoid" id="A0A0D0A1K6"/>
<keyword evidence="1" id="KW-0732">Signal</keyword>
<evidence type="ECO:0000313" key="3">
    <source>
        <dbReference type="Proteomes" id="UP000054485"/>
    </source>
</evidence>
<dbReference type="HOGENOM" id="CLU_3033923_0_0_1"/>
<evidence type="ECO:0000313" key="2">
    <source>
        <dbReference type="EMBL" id="KIK35646.1"/>
    </source>
</evidence>
<keyword evidence="3" id="KW-1185">Reference proteome</keyword>
<dbReference type="OrthoDB" id="2696227at2759"/>
<accession>A0A0D0A1K6</accession>
<feature type="chain" id="PRO_5002207006" evidence="1">
    <location>
        <begin position="19"/>
        <end position="55"/>
    </location>
</feature>
<protein>
    <submittedName>
        <fullName evidence="2">Uncharacterized protein</fullName>
    </submittedName>
</protein>
<dbReference type="AlphaFoldDB" id="A0A0D0A1K6"/>
<reference evidence="2 3" key="1">
    <citation type="submission" date="2014-04" db="EMBL/GenBank/DDBJ databases">
        <authorList>
            <consortium name="DOE Joint Genome Institute"/>
            <person name="Kuo A."/>
            <person name="Ruytinx J."/>
            <person name="Rineau F."/>
            <person name="Colpaert J."/>
            <person name="Kohler A."/>
            <person name="Nagy L.G."/>
            <person name="Floudas D."/>
            <person name="Copeland A."/>
            <person name="Barry K.W."/>
            <person name="Cichocki N."/>
            <person name="Veneault-Fourrey C."/>
            <person name="LaButti K."/>
            <person name="Lindquist E.A."/>
            <person name="Lipzen A."/>
            <person name="Lundell T."/>
            <person name="Morin E."/>
            <person name="Murat C."/>
            <person name="Sun H."/>
            <person name="Tunlid A."/>
            <person name="Henrissat B."/>
            <person name="Grigoriev I.V."/>
            <person name="Hibbett D.S."/>
            <person name="Martin F."/>
            <person name="Nordberg H.P."/>
            <person name="Cantor M.N."/>
            <person name="Hua S.X."/>
        </authorList>
    </citation>
    <scope>NUCLEOTIDE SEQUENCE [LARGE SCALE GENOMIC DNA]</scope>
    <source>
        <strain evidence="2 3">UH-Slu-Lm8-n1</strain>
    </source>
</reference>
<organism evidence="2 3">
    <name type="scientific">Suillus luteus UH-Slu-Lm8-n1</name>
    <dbReference type="NCBI Taxonomy" id="930992"/>
    <lineage>
        <taxon>Eukaryota</taxon>
        <taxon>Fungi</taxon>
        <taxon>Dikarya</taxon>
        <taxon>Basidiomycota</taxon>
        <taxon>Agaricomycotina</taxon>
        <taxon>Agaricomycetes</taxon>
        <taxon>Agaricomycetidae</taxon>
        <taxon>Boletales</taxon>
        <taxon>Suillineae</taxon>
        <taxon>Suillaceae</taxon>
        <taxon>Suillus</taxon>
    </lineage>
</organism>
<proteinExistence type="predicted"/>
<dbReference type="Proteomes" id="UP000054485">
    <property type="component" value="Unassembled WGS sequence"/>
</dbReference>
<feature type="signal peptide" evidence="1">
    <location>
        <begin position="1"/>
        <end position="18"/>
    </location>
</feature>
<reference evidence="3" key="2">
    <citation type="submission" date="2015-01" db="EMBL/GenBank/DDBJ databases">
        <title>Evolutionary Origins and Diversification of the Mycorrhizal Mutualists.</title>
        <authorList>
            <consortium name="DOE Joint Genome Institute"/>
            <consortium name="Mycorrhizal Genomics Consortium"/>
            <person name="Kohler A."/>
            <person name="Kuo A."/>
            <person name="Nagy L.G."/>
            <person name="Floudas D."/>
            <person name="Copeland A."/>
            <person name="Barry K.W."/>
            <person name="Cichocki N."/>
            <person name="Veneault-Fourrey C."/>
            <person name="LaButti K."/>
            <person name="Lindquist E.A."/>
            <person name="Lipzen A."/>
            <person name="Lundell T."/>
            <person name="Morin E."/>
            <person name="Murat C."/>
            <person name="Riley R."/>
            <person name="Ohm R."/>
            <person name="Sun H."/>
            <person name="Tunlid A."/>
            <person name="Henrissat B."/>
            <person name="Grigoriev I.V."/>
            <person name="Hibbett D.S."/>
            <person name="Martin F."/>
        </authorList>
    </citation>
    <scope>NUCLEOTIDE SEQUENCE [LARGE SCALE GENOMIC DNA]</scope>
    <source>
        <strain evidence="3">UH-Slu-Lm8-n1</strain>
    </source>
</reference>
<name>A0A0D0A1K6_9AGAM</name>